<reference evidence="2 3" key="1">
    <citation type="submission" date="2018-11" db="EMBL/GenBank/DDBJ databases">
        <authorList>
            <consortium name="Pathogen Informatics"/>
        </authorList>
    </citation>
    <scope>NUCLEOTIDE SEQUENCE [LARGE SCALE GENOMIC DNA]</scope>
</reference>
<keyword evidence="1" id="KW-0812">Transmembrane</keyword>
<name>A0A3P7VSZ8_9BILA</name>
<evidence type="ECO:0000313" key="3">
    <source>
        <dbReference type="Proteomes" id="UP000280834"/>
    </source>
</evidence>
<keyword evidence="3" id="KW-1185">Reference proteome</keyword>
<accession>A0A3P7VSZ8</accession>
<dbReference type="EMBL" id="UZAG01017968">
    <property type="protein sequence ID" value="VDO37514.1"/>
    <property type="molecule type" value="Genomic_DNA"/>
</dbReference>
<dbReference type="AlphaFoldDB" id="A0A3P7VSZ8"/>
<evidence type="ECO:0000313" key="2">
    <source>
        <dbReference type="EMBL" id="VDO37514.1"/>
    </source>
</evidence>
<gene>
    <name evidence="2" type="ORF">BTMF_LOCUS10995</name>
</gene>
<sequence length="47" mass="6060">MLVFFCIQRIKACFNFYLTLKFFELFYIYRLTLYDFFHTICQQIMYY</sequence>
<protein>
    <submittedName>
        <fullName evidence="2">Uncharacterized protein</fullName>
    </submittedName>
</protein>
<dbReference type="Proteomes" id="UP000280834">
    <property type="component" value="Unassembled WGS sequence"/>
</dbReference>
<evidence type="ECO:0000256" key="1">
    <source>
        <dbReference type="SAM" id="Phobius"/>
    </source>
</evidence>
<keyword evidence="1" id="KW-0472">Membrane</keyword>
<feature type="transmembrane region" description="Helical" evidence="1">
    <location>
        <begin position="12"/>
        <end position="29"/>
    </location>
</feature>
<organism evidence="2 3">
    <name type="scientific">Brugia timori</name>
    <dbReference type="NCBI Taxonomy" id="42155"/>
    <lineage>
        <taxon>Eukaryota</taxon>
        <taxon>Metazoa</taxon>
        <taxon>Ecdysozoa</taxon>
        <taxon>Nematoda</taxon>
        <taxon>Chromadorea</taxon>
        <taxon>Rhabditida</taxon>
        <taxon>Spirurina</taxon>
        <taxon>Spiruromorpha</taxon>
        <taxon>Filarioidea</taxon>
        <taxon>Onchocercidae</taxon>
        <taxon>Brugia</taxon>
    </lineage>
</organism>
<proteinExistence type="predicted"/>
<keyword evidence="1" id="KW-1133">Transmembrane helix</keyword>